<dbReference type="PANTHER" id="PTHR36837">
    <property type="entry name" value="POLY(3-HYDROXYALKANOATE) POLYMERASE SUBUNIT PHAC"/>
    <property type="match status" value="1"/>
</dbReference>
<evidence type="ECO:0000256" key="3">
    <source>
        <dbReference type="SAM" id="MobiDB-lite"/>
    </source>
</evidence>
<gene>
    <name evidence="6" type="ORF">DS909_06270</name>
</gene>
<evidence type="ECO:0000259" key="4">
    <source>
        <dbReference type="Pfam" id="PF07167"/>
    </source>
</evidence>
<dbReference type="SUPFAM" id="SSF53474">
    <property type="entry name" value="alpha/beta-Hydrolases"/>
    <property type="match status" value="1"/>
</dbReference>
<sequence>MTDSVSSKLPHGPNRRRMLDPDNDLSDMVDTSYRAGLSELTGGLSPNALAQLYFNWMTHLSTLPGKRSELTQHAAHNMIDFGQYLTKCALDVPAEGCAHPDARDRRFRYEGWEKFPFNVYKQGFLLTQQWWDDATTNVRGVTKANERAINFTARQFLDAMSPANFPLTNPEVLDKVRETKGHNFAEGAKNFQEDIRRYFFHEKPAATEEFRVGRELAATPGKVVFRNHLIELIQYDAVTEKVHPEPILITPAWIMKYYILDLSPENSMVKYLTEQGFTVFMISWRNPGVEDADLGMNDYREQGPMAALDQVLEITGAEKVHGVGYCLGGTLLSIAAAAMARDGDDRLASLTLFAAQSDFTEAGELMLFISEAEVAFLEDMMWKNGYLDAAQMAGAFQLLRSSDLIWSRMQHEYLMGERPHGNDLMAWNADTTRMPYRMHSEYLRYLFLNNAFAAGHFEVGGRSVTPTDLRIPIFAVGTETDHVAPWKSVFKIDTLSRSEVTFVLTNGGHNAGVVSEPGHPRRHFRVHTNPDSAPNVAPDEWLELAEMKQGSWWPEWSTWLSERSGAQCAPPKSGKSICDAPGTYVMME</sequence>
<dbReference type="PANTHER" id="PTHR36837:SF5">
    <property type="entry name" value="POLY-3-HYDROXYBUTYRATE SYNTHASE"/>
    <property type="match status" value="1"/>
</dbReference>
<name>A0A366X3E9_9RHOB</name>
<dbReference type="Gene3D" id="3.40.50.1820">
    <property type="entry name" value="alpha/beta hydrolase"/>
    <property type="match status" value="1"/>
</dbReference>
<keyword evidence="2" id="KW-0012">Acyltransferase</keyword>
<evidence type="ECO:0000256" key="1">
    <source>
        <dbReference type="ARBA" id="ARBA00022679"/>
    </source>
</evidence>
<dbReference type="GO" id="GO:0016746">
    <property type="term" value="F:acyltransferase activity"/>
    <property type="evidence" value="ECO:0007669"/>
    <property type="project" value="UniProtKB-KW"/>
</dbReference>
<dbReference type="EMBL" id="QOCE01000013">
    <property type="protein sequence ID" value="RBW58560.1"/>
    <property type="molecule type" value="Genomic_DNA"/>
</dbReference>
<feature type="region of interest" description="Disordered" evidence="3">
    <location>
        <begin position="1"/>
        <end position="25"/>
    </location>
</feature>
<dbReference type="AlphaFoldDB" id="A0A366X3E9"/>
<evidence type="ECO:0000259" key="5">
    <source>
        <dbReference type="Pfam" id="PF12551"/>
    </source>
</evidence>
<dbReference type="Proteomes" id="UP000252706">
    <property type="component" value="Unassembled WGS sequence"/>
</dbReference>
<evidence type="ECO:0000313" key="7">
    <source>
        <dbReference type="Proteomes" id="UP000252706"/>
    </source>
</evidence>
<dbReference type="Pfam" id="PF12551">
    <property type="entry name" value="PHBC_N"/>
    <property type="match status" value="1"/>
</dbReference>
<dbReference type="OrthoDB" id="7208816at2"/>
<feature type="domain" description="Poly-beta-hydroxybutyrate polymerase N-terminal" evidence="4">
    <location>
        <begin position="103"/>
        <end position="272"/>
    </location>
</feature>
<comment type="caution">
    <text evidence="6">The sequence shown here is derived from an EMBL/GenBank/DDBJ whole genome shotgun (WGS) entry which is preliminary data.</text>
</comment>
<dbReference type="Pfam" id="PF07167">
    <property type="entry name" value="PhaC_N"/>
    <property type="match status" value="1"/>
</dbReference>
<protein>
    <submittedName>
        <fullName evidence="6">Poly-beta-hydroxybutyrate polymerase</fullName>
    </submittedName>
</protein>
<proteinExistence type="predicted"/>
<dbReference type="RefSeq" id="WP_113822597.1">
    <property type="nucleotide sequence ID" value="NZ_QOCE01000013.1"/>
</dbReference>
<reference evidence="6 7" key="1">
    <citation type="submission" date="2018-07" db="EMBL/GenBank/DDBJ databases">
        <title>Modular assembly of carbohydrate-degrading microbial communities in the ocean.</title>
        <authorList>
            <person name="Enke T.N."/>
            <person name="Datta M.S."/>
            <person name="Schwartzman J.A."/>
            <person name="Cermak N."/>
            <person name="Schmitz D.A."/>
            <person name="Barrere J."/>
            <person name="Cordero O.X."/>
        </authorList>
    </citation>
    <scope>NUCLEOTIDE SEQUENCE [LARGE SCALE GENOMIC DNA]</scope>
    <source>
        <strain evidence="6 7">C3M10</strain>
    </source>
</reference>
<dbReference type="GO" id="GO:0042619">
    <property type="term" value="P:poly-hydroxybutyrate biosynthetic process"/>
    <property type="evidence" value="ECO:0007669"/>
    <property type="project" value="InterPro"/>
</dbReference>
<dbReference type="InterPro" id="IPR010941">
    <property type="entry name" value="PhaC_N"/>
</dbReference>
<organism evidence="6 7">
    <name type="scientific">Phaeobacter gallaeciensis</name>
    <dbReference type="NCBI Taxonomy" id="60890"/>
    <lineage>
        <taxon>Bacteria</taxon>
        <taxon>Pseudomonadati</taxon>
        <taxon>Pseudomonadota</taxon>
        <taxon>Alphaproteobacteria</taxon>
        <taxon>Rhodobacterales</taxon>
        <taxon>Roseobacteraceae</taxon>
        <taxon>Phaeobacter</taxon>
    </lineage>
</organism>
<feature type="domain" description="Poly-beta-hydroxybutyrate polymerase N-terminal" evidence="5">
    <location>
        <begin position="27"/>
        <end position="66"/>
    </location>
</feature>
<dbReference type="InterPro" id="IPR051321">
    <property type="entry name" value="PHA/PHB_synthase"/>
</dbReference>
<dbReference type="InterPro" id="IPR029058">
    <property type="entry name" value="AB_hydrolase_fold"/>
</dbReference>
<keyword evidence="1" id="KW-0808">Transferase</keyword>
<accession>A0A366X3E9</accession>
<dbReference type="InterPro" id="IPR022211">
    <property type="entry name" value="PHBC_N"/>
</dbReference>
<evidence type="ECO:0000256" key="2">
    <source>
        <dbReference type="ARBA" id="ARBA00023315"/>
    </source>
</evidence>
<evidence type="ECO:0000313" key="6">
    <source>
        <dbReference type="EMBL" id="RBW58560.1"/>
    </source>
</evidence>